<keyword evidence="4 5" id="KW-0472">Membrane</keyword>
<keyword evidence="2 5" id="KW-0812">Transmembrane</keyword>
<dbReference type="EMBL" id="JAVRQU010000017">
    <property type="protein sequence ID" value="KAK5693538.1"/>
    <property type="molecule type" value="Genomic_DNA"/>
</dbReference>
<dbReference type="Pfam" id="PF00083">
    <property type="entry name" value="Sugar_tr"/>
    <property type="match status" value="1"/>
</dbReference>
<evidence type="ECO:0000256" key="5">
    <source>
        <dbReference type="SAM" id="Phobius"/>
    </source>
</evidence>
<evidence type="ECO:0000313" key="7">
    <source>
        <dbReference type="Proteomes" id="UP001310594"/>
    </source>
</evidence>
<evidence type="ECO:0000313" key="6">
    <source>
        <dbReference type="EMBL" id="KAK5693538.1"/>
    </source>
</evidence>
<dbReference type="InterPro" id="IPR050360">
    <property type="entry name" value="MFS_Sugar_Transporters"/>
</dbReference>
<dbReference type="Gene3D" id="1.20.1250.20">
    <property type="entry name" value="MFS general substrate transporter like domains"/>
    <property type="match status" value="1"/>
</dbReference>
<dbReference type="PANTHER" id="PTHR48022">
    <property type="entry name" value="PLASTIDIC GLUCOSE TRANSPORTER 4"/>
    <property type="match status" value="1"/>
</dbReference>
<dbReference type="InterPro" id="IPR036259">
    <property type="entry name" value="MFS_trans_sf"/>
</dbReference>
<dbReference type="AlphaFoldDB" id="A0AAN7W497"/>
<evidence type="ECO:0000256" key="1">
    <source>
        <dbReference type="ARBA" id="ARBA00004141"/>
    </source>
</evidence>
<comment type="caution">
    <text evidence="6">The sequence shown here is derived from an EMBL/GenBank/DDBJ whole genome shotgun (WGS) entry which is preliminary data.</text>
</comment>
<reference evidence="6" key="1">
    <citation type="submission" date="2023-08" db="EMBL/GenBank/DDBJ databases">
        <title>Black Yeasts Isolated from many extreme environments.</title>
        <authorList>
            <person name="Coleine C."/>
            <person name="Stajich J.E."/>
            <person name="Selbmann L."/>
        </authorList>
    </citation>
    <scope>NUCLEOTIDE SEQUENCE</scope>
    <source>
        <strain evidence="6">CCFEE 5810</strain>
    </source>
</reference>
<organism evidence="6 7">
    <name type="scientific">Elasticomyces elasticus</name>
    <dbReference type="NCBI Taxonomy" id="574655"/>
    <lineage>
        <taxon>Eukaryota</taxon>
        <taxon>Fungi</taxon>
        <taxon>Dikarya</taxon>
        <taxon>Ascomycota</taxon>
        <taxon>Pezizomycotina</taxon>
        <taxon>Dothideomycetes</taxon>
        <taxon>Dothideomycetidae</taxon>
        <taxon>Mycosphaerellales</taxon>
        <taxon>Teratosphaeriaceae</taxon>
        <taxon>Elasticomyces</taxon>
    </lineage>
</organism>
<dbReference type="InterPro" id="IPR005828">
    <property type="entry name" value="MFS_sugar_transport-like"/>
</dbReference>
<name>A0AAN7W497_9PEZI</name>
<dbReference type="PANTHER" id="PTHR48022:SF28">
    <property type="entry name" value="MAJOR FACILITATOR SUPERFAMILY (MFS) PROFILE DOMAIN-CONTAINING PROTEIN-RELATED"/>
    <property type="match status" value="1"/>
</dbReference>
<dbReference type="GO" id="GO:0016020">
    <property type="term" value="C:membrane"/>
    <property type="evidence" value="ECO:0007669"/>
    <property type="project" value="UniProtKB-SubCell"/>
</dbReference>
<dbReference type="Proteomes" id="UP001310594">
    <property type="component" value="Unassembled WGS sequence"/>
</dbReference>
<evidence type="ECO:0000256" key="3">
    <source>
        <dbReference type="ARBA" id="ARBA00022989"/>
    </source>
</evidence>
<keyword evidence="3 5" id="KW-1133">Transmembrane helix</keyword>
<accession>A0AAN7W497</accession>
<sequence length="98" mass="11323">MVTPIGLNSIGGHYFWIWAIICATFVPLTWFFGVETAGRSLEQIDQMFYEEPRILMGLNPNATRVIRMTQEDEENRFKAFAKLDGKAERYEEVETASK</sequence>
<feature type="transmembrane region" description="Helical" evidence="5">
    <location>
        <begin position="15"/>
        <end position="34"/>
    </location>
</feature>
<protein>
    <recommendedName>
        <fullName evidence="8">Major facilitator superfamily (MFS) profile domain-containing protein</fullName>
    </recommendedName>
</protein>
<evidence type="ECO:0008006" key="8">
    <source>
        <dbReference type="Google" id="ProtNLM"/>
    </source>
</evidence>
<comment type="subcellular location">
    <subcellularLocation>
        <location evidence="1">Membrane</location>
        <topology evidence="1">Multi-pass membrane protein</topology>
    </subcellularLocation>
</comment>
<proteinExistence type="predicted"/>
<gene>
    <name evidence="6" type="ORF">LTR97_010107</name>
</gene>
<evidence type="ECO:0000256" key="2">
    <source>
        <dbReference type="ARBA" id="ARBA00022692"/>
    </source>
</evidence>
<dbReference type="GO" id="GO:0005351">
    <property type="term" value="F:carbohydrate:proton symporter activity"/>
    <property type="evidence" value="ECO:0007669"/>
    <property type="project" value="TreeGrafter"/>
</dbReference>
<evidence type="ECO:0000256" key="4">
    <source>
        <dbReference type="ARBA" id="ARBA00023136"/>
    </source>
</evidence>